<dbReference type="GO" id="GO:0098797">
    <property type="term" value="C:plasma membrane protein complex"/>
    <property type="evidence" value="ECO:0007669"/>
    <property type="project" value="TreeGrafter"/>
</dbReference>
<comment type="subcellular location">
    <subcellularLocation>
        <location evidence="1">Cell inner membrane</location>
        <topology evidence="1">Single-pass membrane protein</topology>
        <orientation evidence="1">Periplasmic side</orientation>
    </subcellularLocation>
</comment>
<keyword evidence="8" id="KW-1133">Transmembrane helix</keyword>
<dbReference type="EMBL" id="JAHESE010000028">
    <property type="protein sequence ID" value="MBT1710999.1"/>
    <property type="molecule type" value="Genomic_DNA"/>
</dbReference>
<dbReference type="InterPro" id="IPR051045">
    <property type="entry name" value="TonB-dependent_transducer"/>
</dbReference>
<evidence type="ECO:0000256" key="9">
    <source>
        <dbReference type="ARBA" id="ARBA00023136"/>
    </source>
</evidence>
<dbReference type="Pfam" id="PF07661">
    <property type="entry name" value="MORN_2"/>
    <property type="match status" value="2"/>
</dbReference>
<evidence type="ECO:0000256" key="3">
    <source>
        <dbReference type="ARBA" id="ARBA00022448"/>
    </source>
</evidence>
<dbReference type="InterPro" id="IPR006260">
    <property type="entry name" value="TonB/TolA_C"/>
</dbReference>
<dbReference type="InterPro" id="IPR011652">
    <property type="entry name" value="MORN_2"/>
</dbReference>
<dbReference type="PANTHER" id="PTHR33446:SF2">
    <property type="entry name" value="PROTEIN TONB"/>
    <property type="match status" value="1"/>
</dbReference>
<dbReference type="GO" id="GO:0031992">
    <property type="term" value="F:energy transducer activity"/>
    <property type="evidence" value="ECO:0007669"/>
    <property type="project" value="TreeGrafter"/>
</dbReference>
<evidence type="ECO:0000256" key="4">
    <source>
        <dbReference type="ARBA" id="ARBA00022475"/>
    </source>
</evidence>
<accession>A0AAP2GS69</accession>
<keyword evidence="9" id="KW-0472">Membrane</keyword>
<name>A0AAP2GS69_9BACT</name>
<reference evidence="12 13" key="1">
    <citation type="submission" date="2021-05" db="EMBL/GenBank/DDBJ databases">
        <title>A Polyphasic approach of four new species of the genus Ohtaekwangia: Ohtaekwangia histidinii sp. nov., Ohtaekwangia cretensis sp. nov., Ohtaekwangia indiensis sp. nov., Ohtaekwangia reichenbachii sp. nov. from diverse environment.</title>
        <authorList>
            <person name="Octaviana S."/>
        </authorList>
    </citation>
    <scope>NUCLEOTIDE SEQUENCE [LARGE SCALE GENOMIC DNA]</scope>
    <source>
        <strain evidence="12 13">PWU5</strain>
    </source>
</reference>
<evidence type="ECO:0000256" key="2">
    <source>
        <dbReference type="ARBA" id="ARBA00006555"/>
    </source>
</evidence>
<evidence type="ECO:0000256" key="7">
    <source>
        <dbReference type="ARBA" id="ARBA00022927"/>
    </source>
</evidence>
<keyword evidence="3" id="KW-0813">Transport</keyword>
<dbReference type="PROSITE" id="PS52015">
    <property type="entry name" value="TONB_CTD"/>
    <property type="match status" value="1"/>
</dbReference>
<sequence>MKRYLFTLAFALAILSVYAQSNDEKIAHFDKDWNKLPDTTGAVYYRTVKRVAKKYIVRDHYKSGKLQMNAECRAYKPELRYDGAVTHFYERGDVQYQATYDDGKLTGTFVSYYENGQVKEKREHAGDKTRYLHYFTDTGHDMLTQGTGLVTDVNNAGDTCYSRINDHELKYEYSVRRALGDTLFSVAETQAEFPNGLPALMKFLQNNVSYPKSARWRGVEGIVHVAFVVGKDGNLSEFKVTKRVHPDLDREALRVVMMYPRWAPGRTNGKPVKSHFTQPISFRLAK</sequence>
<gene>
    <name evidence="12" type="ORF">KK062_22340</name>
</gene>
<dbReference type="Pfam" id="PF03544">
    <property type="entry name" value="TonB_C"/>
    <property type="match status" value="1"/>
</dbReference>
<proteinExistence type="inferred from homology"/>
<evidence type="ECO:0000259" key="11">
    <source>
        <dbReference type="PROSITE" id="PS52015"/>
    </source>
</evidence>
<keyword evidence="4" id="KW-1003">Cell membrane</keyword>
<feature type="domain" description="TonB C-terminal" evidence="11">
    <location>
        <begin position="195"/>
        <end position="286"/>
    </location>
</feature>
<keyword evidence="13" id="KW-1185">Reference proteome</keyword>
<evidence type="ECO:0000256" key="1">
    <source>
        <dbReference type="ARBA" id="ARBA00004383"/>
    </source>
</evidence>
<keyword evidence="10" id="KW-0732">Signal</keyword>
<evidence type="ECO:0000313" key="13">
    <source>
        <dbReference type="Proteomes" id="UP001319080"/>
    </source>
</evidence>
<evidence type="ECO:0000313" key="12">
    <source>
        <dbReference type="EMBL" id="MBT1710999.1"/>
    </source>
</evidence>
<keyword evidence="7" id="KW-0653">Protein transport</keyword>
<organism evidence="12 13">
    <name type="scientific">Dawidia cretensis</name>
    <dbReference type="NCBI Taxonomy" id="2782350"/>
    <lineage>
        <taxon>Bacteria</taxon>
        <taxon>Pseudomonadati</taxon>
        <taxon>Bacteroidota</taxon>
        <taxon>Cytophagia</taxon>
        <taxon>Cytophagales</taxon>
        <taxon>Chryseotaleaceae</taxon>
        <taxon>Dawidia</taxon>
    </lineage>
</organism>
<keyword evidence="6" id="KW-0812">Transmembrane</keyword>
<keyword evidence="5" id="KW-0997">Cell inner membrane</keyword>
<feature type="chain" id="PRO_5042949703" evidence="10">
    <location>
        <begin position="20"/>
        <end position="286"/>
    </location>
</feature>
<comment type="caution">
    <text evidence="12">The sequence shown here is derived from an EMBL/GenBank/DDBJ whole genome shotgun (WGS) entry which is preliminary data.</text>
</comment>
<dbReference type="PANTHER" id="PTHR33446">
    <property type="entry name" value="PROTEIN TONB-RELATED"/>
    <property type="match status" value="1"/>
</dbReference>
<dbReference type="GO" id="GO:0055085">
    <property type="term" value="P:transmembrane transport"/>
    <property type="evidence" value="ECO:0007669"/>
    <property type="project" value="InterPro"/>
</dbReference>
<dbReference type="InterPro" id="IPR037682">
    <property type="entry name" value="TonB_C"/>
</dbReference>
<dbReference type="GO" id="GO:0015031">
    <property type="term" value="P:protein transport"/>
    <property type="evidence" value="ECO:0007669"/>
    <property type="project" value="UniProtKB-KW"/>
</dbReference>
<dbReference type="RefSeq" id="WP_254086577.1">
    <property type="nucleotide sequence ID" value="NZ_JAHESE010000028.1"/>
</dbReference>
<dbReference type="NCBIfam" id="TIGR01352">
    <property type="entry name" value="tonB_Cterm"/>
    <property type="match status" value="1"/>
</dbReference>
<evidence type="ECO:0000256" key="6">
    <source>
        <dbReference type="ARBA" id="ARBA00022692"/>
    </source>
</evidence>
<dbReference type="Gene3D" id="3.30.1150.10">
    <property type="match status" value="1"/>
</dbReference>
<feature type="signal peptide" evidence="10">
    <location>
        <begin position="1"/>
        <end position="19"/>
    </location>
</feature>
<dbReference type="AlphaFoldDB" id="A0AAP2GS69"/>
<dbReference type="Gene3D" id="3.90.930.1">
    <property type="match status" value="1"/>
</dbReference>
<dbReference type="SUPFAM" id="SSF82185">
    <property type="entry name" value="Histone H3 K4-specific methyltransferase SET7/9 N-terminal domain"/>
    <property type="match status" value="1"/>
</dbReference>
<comment type="similarity">
    <text evidence="2">Belongs to the TonB family.</text>
</comment>
<dbReference type="SUPFAM" id="SSF74653">
    <property type="entry name" value="TolA/TonB C-terminal domain"/>
    <property type="match status" value="1"/>
</dbReference>
<evidence type="ECO:0000256" key="10">
    <source>
        <dbReference type="SAM" id="SignalP"/>
    </source>
</evidence>
<evidence type="ECO:0000256" key="5">
    <source>
        <dbReference type="ARBA" id="ARBA00022519"/>
    </source>
</evidence>
<dbReference type="Proteomes" id="UP001319080">
    <property type="component" value="Unassembled WGS sequence"/>
</dbReference>
<evidence type="ECO:0000256" key="8">
    <source>
        <dbReference type="ARBA" id="ARBA00022989"/>
    </source>
</evidence>
<protein>
    <submittedName>
        <fullName evidence="12">TonB family protein</fullName>
    </submittedName>
</protein>